<evidence type="ECO:0000259" key="2">
    <source>
        <dbReference type="PROSITE" id="PS50112"/>
    </source>
</evidence>
<dbReference type="NCBIfam" id="TIGR00254">
    <property type="entry name" value="GGDEF"/>
    <property type="match status" value="1"/>
</dbReference>
<dbReference type="EMBL" id="QPJK01000003">
    <property type="protein sequence ID" value="RCW72629.1"/>
    <property type="molecule type" value="Genomic_DNA"/>
</dbReference>
<organism evidence="6 7">
    <name type="scientific">Pseudorhodoferax soli</name>
    <dbReference type="NCBI Taxonomy" id="545864"/>
    <lineage>
        <taxon>Bacteria</taxon>
        <taxon>Pseudomonadati</taxon>
        <taxon>Pseudomonadota</taxon>
        <taxon>Betaproteobacteria</taxon>
        <taxon>Burkholderiales</taxon>
        <taxon>Comamonadaceae</taxon>
    </lineage>
</organism>
<feature type="domain" description="PAC" evidence="3">
    <location>
        <begin position="774"/>
        <end position="826"/>
    </location>
</feature>
<evidence type="ECO:0000259" key="5">
    <source>
        <dbReference type="PROSITE" id="PS50887"/>
    </source>
</evidence>
<dbReference type="Proteomes" id="UP000252884">
    <property type="component" value="Unassembled WGS sequence"/>
</dbReference>
<dbReference type="SMART" id="SM00052">
    <property type="entry name" value="EAL"/>
    <property type="match status" value="1"/>
</dbReference>
<feature type="domain" description="PAS" evidence="2">
    <location>
        <begin position="242"/>
        <end position="296"/>
    </location>
</feature>
<dbReference type="PROSITE" id="PS50112">
    <property type="entry name" value="PAS"/>
    <property type="match status" value="2"/>
</dbReference>
<dbReference type="SUPFAM" id="SSF141868">
    <property type="entry name" value="EAL domain-like"/>
    <property type="match status" value="1"/>
</dbReference>
<reference evidence="6 7" key="1">
    <citation type="submission" date="2018-07" db="EMBL/GenBank/DDBJ databases">
        <title>Genomic Encyclopedia of Type Strains, Phase IV (KMG-IV): sequencing the most valuable type-strain genomes for metagenomic binning, comparative biology and taxonomic classification.</title>
        <authorList>
            <person name="Goeker M."/>
        </authorList>
    </citation>
    <scope>NUCLEOTIDE SEQUENCE [LARGE SCALE GENOMIC DNA]</scope>
    <source>
        <strain evidence="6 7">DSM 21634</strain>
    </source>
</reference>
<dbReference type="SMART" id="SM00267">
    <property type="entry name" value="GGDEF"/>
    <property type="match status" value="1"/>
</dbReference>
<dbReference type="CDD" id="cd01948">
    <property type="entry name" value="EAL"/>
    <property type="match status" value="1"/>
</dbReference>
<dbReference type="Gene3D" id="3.30.70.270">
    <property type="match status" value="1"/>
</dbReference>
<dbReference type="InterPro" id="IPR000700">
    <property type="entry name" value="PAS-assoc_C"/>
</dbReference>
<dbReference type="InterPro" id="IPR043128">
    <property type="entry name" value="Rev_trsase/Diguanyl_cyclase"/>
</dbReference>
<dbReference type="InterPro" id="IPR001610">
    <property type="entry name" value="PAC"/>
</dbReference>
<evidence type="ECO:0000259" key="3">
    <source>
        <dbReference type="PROSITE" id="PS50113"/>
    </source>
</evidence>
<dbReference type="RefSeq" id="WP_114468041.1">
    <property type="nucleotide sequence ID" value="NZ_QPJK01000003.1"/>
</dbReference>
<evidence type="ECO:0000313" key="6">
    <source>
        <dbReference type="EMBL" id="RCW72629.1"/>
    </source>
</evidence>
<dbReference type="SMART" id="SM00065">
    <property type="entry name" value="GAF"/>
    <property type="match status" value="2"/>
</dbReference>
<feature type="domain" description="EAL" evidence="4">
    <location>
        <begin position="1005"/>
        <end position="1259"/>
    </location>
</feature>
<dbReference type="PROSITE" id="PS50887">
    <property type="entry name" value="GGDEF"/>
    <property type="match status" value="1"/>
</dbReference>
<protein>
    <submittedName>
        <fullName evidence="6">Diguanylate cyclase/phosphodiesterase with PAS/PAC sensor(S)</fullName>
    </submittedName>
</protein>
<dbReference type="InterPro" id="IPR000014">
    <property type="entry name" value="PAS"/>
</dbReference>
<dbReference type="SMART" id="SM00086">
    <property type="entry name" value="PAC"/>
    <property type="match status" value="2"/>
</dbReference>
<dbReference type="InterPro" id="IPR013767">
    <property type="entry name" value="PAS_fold"/>
</dbReference>
<accession>A0A368XYV0</accession>
<dbReference type="SUPFAM" id="SSF55073">
    <property type="entry name" value="Nucleotide cyclase"/>
    <property type="match status" value="1"/>
</dbReference>
<dbReference type="PROSITE" id="PS50113">
    <property type="entry name" value="PAC"/>
    <property type="match status" value="1"/>
</dbReference>
<dbReference type="CDD" id="cd00130">
    <property type="entry name" value="PAS"/>
    <property type="match status" value="2"/>
</dbReference>
<dbReference type="Pfam" id="PF00989">
    <property type="entry name" value="PAS"/>
    <property type="match status" value="1"/>
</dbReference>
<dbReference type="SUPFAM" id="SSF55785">
    <property type="entry name" value="PYP-like sensor domain (PAS domain)"/>
    <property type="match status" value="2"/>
</dbReference>
<dbReference type="SUPFAM" id="SSF55781">
    <property type="entry name" value="GAF domain-like"/>
    <property type="match status" value="3"/>
</dbReference>
<feature type="domain" description="PAS" evidence="2">
    <location>
        <begin position="710"/>
        <end position="758"/>
    </location>
</feature>
<dbReference type="PANTHER" id="PTHR44757:SF2">
    <property type="entry name" value="BIOFILM ARCHITECTURE MAINTENANCE PROTEIN MBAA"/>
    <property type="match status" value="1"/>
</dbReference>
<dbReference type="Pfam" id="PF13426">
    <property type="entry name" value="PAS_9"/>
    <property type="match status" value="1"/>
</dbReference>
<dbReference type="Pfam" id="PF00990">
    <property type="entry name" value="GGDEF"/>
    <property type="match status" value="1"/>
</dbReference>
<evidence type="ECO:0000259" key="4">
    <source>
        <dbReference type="PROSITE" id="PS50883"/>
    </source>
</evidence>
<dbReference type="NCBIfam" id="TIGR00229">
    <property type="entry name" value="sensory_box"/>
    <property type="match status" value="2"/>
</dbReference>
<dbReference type="InterPro" id="IPR035965">
    <property type="entry name" value="PAS-like_dom_sf"/>
</dbReference>
<dbReference type="FunFam" id="3.20.20.450:FF:000001">
    <property type="entry name" value="Cyclic di-GMP phosphodiesterase yahA"/>
    <property type="match status" value="1"/>
</dbReference>
<evidence type="ECO:0000256" key="1">
    <source>
        <dbReference type="SAM" id="MobiDB-lite"/>
    </source>
</evidence>
<dbReference type="InterPro" id="IPR029016">
    <property type="entry name" value="GAF-like_dom_sf"/>
</dbReference>
<dbReference type="InterPro" id="IPR052155">
    <property type="entry name" value="Biofilm_reg_signaling"/>
</dbReference>
<evidence type="ECO:0000313" key="7">
    <source>
        <dbReference type="Proteomes" id="UP000252884"/>
    </source>
</evidence>
<name>A0A368XYV0_9BURK</name>
<dbReference type="Gene3D" id="3.20.20.450">
    <property type="entry name" value="EAL domain"/>
    <property type="match status" value="1"/>
</dbReference>
<dbReference type="InterPro" id="IPR035919">
    <property type="entry name" value="EAL_sf"/>
</dbReference>
<dbReference type="Pfam" id="PF13185">
    <property type="entry name" value="GAF_2"/>
    <property type="match status" value="2"/>
</dbReference>
<sequence length="1263" mass="138362">MPPPDIPPDSVRLPPAGPPDPEFDWMLAPLLQALGVHAEQEPLRSAVAESQQRFLEMAGRTDLTAHTRAKQESRRDAQDRIRIAQLQQEFAALDVPLQSLMDRAVQRTQELLNADGMSLELADEQGVLVLAAGSGLLREQVGRRSNMDISLAAKALAQGRVMISDDTLFDDRLDRARARADGVRSMIVAPLRSGEGMVGVLLAAYAAPQAFYDRDIGNLQILGETLGVTIDRHRMHARLREAADKYRALFDLNPQPMFVTELPTLRVLAVNRSAAQMYGYEPQELLGRPMTDLRAPGEMAPRVAMPGDAFANLRLRHRRQDGSEFDVEVSGTTIDFAGRPARLVRSLDVSARLRAEAALARVSRAQRMLSACNESLVRASSEQSLLEELCRITVDIGGYAMAWVGFARDDAERSVEPAAKVGDEGGYIGSFPMSWAADTPAGQGPVGLTIRTGQLIIVPNVEDDPRCTNWAANALAHGYRGLVCLPLRDGERTFGLFYLYSAEVATPSEDEVTLLQALAEDLAFGLVTLRAREQQRLTQEAQHRVQTAMLKVAAAVSASTGTEFFEQLALNMADALGAQASFIATLKPGSMVARTLGAVVHGQVRRNFDAPLEGSRLASLLDRGAYVVTEGVAEAFAPYPLLAAIGGQAYAGHSLFDAGQRVSGLVLVVFSEPLRQQEFLVSTLRIFAVRVAAELDRRKADEHIRHQASLLDKARDAIVVADTGGRVQYWNKSAERLYGWRADEAMGQPVARLLFDDEAMGGHAHDELMASGEWNGEVSRRRKLGQAVQVEARWTLVRDEQGVPRSVLMIDTDITQRKQAEAKIQKLAFYDGLTSLPNRQLLQDRLHKALASCVRHRTGGALLCMDLDNFKTLNDTLGHDKGDMLLQQVAMRLVSCVREVDTVARLGGDEFVIVLEELSAVPQEIAVQARRVGEKILAALAQPYRLEGYEHQSTASIGVASFGAGTESAGELLKQADIAMYQAKAAGKHTLRFFDPGLEAAVTARAALEGDLRQAFVQREFFLQYQPQVDGASRITGVEALVRWRHATRGLVSPAEFIPLAEETGMILLLGHRVLEIACRQLAEWGRQPALAGLTMAVNVSARQFRHNEFVRQVRSVIEQTGADPRRLKLELTESVLVDDMQAIVSKMDALKDMGVRFALDDFGTGYSSLTYLKKLPLDQLKIDQSFVRDVLVDANDSAIARTVIRLAQSLGLNVIAEGVETAAQRDFLASEGCEAFQGYFFSRPLVAEALDRLLREQGVAGP</sequence>
<dbReference type="GO" id="GO:0006355">
    <property type="term" value="P:regulation of DNA-templated transcription"/>
    <property type="evidence" value="ECO:0007669"/>
    <property type="project" value="InterPro"/>
</dbReference>
<dbReference type="InterPro" id="IPR029787">
    <property type="entry name" value="Nucleotide_cyclase"/>
</dbReference>
<feature type="domain" description="GGDEF" evidence="5">
    <location>
        <begin position="858"/>
        <end position="996"/>
    </location>
</feature>
<dbReference type="CDD" id="cd01949">
    <property type="entry name" value="GGDEF"/>
    <property type="match status" value="1"/>
</dbReference>
<gene>
    <name evidence="6" type="ORF">DES41_103235</name>
</gene>
<keyword evidence="7" id="KW-1185">Reference proteome</keyword>
<dbReference type="PROSITE" id="PS50883">
    <property type="entry name" value="EAL"/>
    <property type="match status" value="1"/>
</dbReference>
<dbReference type="Pfam" id="PF00563">
    <property type="entry name" value="EAL"/>
    <property type="match status" value="1"/>
</dbReference>
<dbReference type="Gene3D" id="3.30.450.20">
    <property type="entry name" value="PAS domain"/>
    <property type="match status" value="2"/>
</dbReference>
<feature type="region of interest" description="Disordered" evidence="1">
    <location>
        <begin position="1"/>
        <end position="20"/>
    </location>
</feature>
<dbReference type="InterPro" id="IPR000160">
    <property type="entry name" value="GGDEF_dom"/>
</dbReference>
<dbReference type="PANTHER" id="PTHR44757">
    <property type="entry name" value="DIGUANYLATE CYCLASE DGCP"/>
    <property type="match status" value="1"/>
</dbReference>
<comment type="caution">
    <text evidence="6">The sequence shown here is derived from an EMBL/GenBank/DDBJ whole genome shotgun (WGS) entry which is preliminary data.</text>
</comment>
<dbReference type="Gene3D" id="3.30.450.40">
    <property type="match status" value="2"/>
</dbReference>
<proteinExistence type="predicted"/>
<dbReference type="InterPro" id="IPR001633">
    <property type="entry name" value="EAL_dom"/>
</dbReference>
<dbReference type="OrthoDB" id="9813903at2"/>
<dbReference type="InterPro" id="IPR003018">
    <property type="entry name" value="GAF"/>
</dbReference>
<dbReference type="SMART" id="SM00091">
    <property type="entry name" value="PAS"/>
    <property type="match status" value="2"/>
</dbReference>
<dbReference type="AlphaFoldDB" id="A0A368XYV0"/>